<dbReference type="Proteomes" id="UP001596501">
    <property type="component" value="Unassembled WGS sequence"/>
</dbReference>
<dbReference type="RefSeq" id="WP_382228055.1">
    <property type="nucleotide sequence ID" value="NZ_JBHTCA010000035.1"/>
</dbReference>
<evidence type="ECO:0000313" key="1">
    <source>
        <dbReference type="EMBL" id="MFC7411530.1"/>
    </source>
</evidence>
<proteinExistence type="predicted"/>
<protein>
    <recommendedName>
        <fullName evidence="3">ArsR family transcriptional regulator</fullName>
    </recommendedName>
</protein>
<name>A0ABW2QQ82_9BURK</name>
<gene>
    <name evidence="1" type="ORF">ACFQPB_21965</name>
</gene>
<organism evidence="1 2">
    <name type="scientific">Hydrogenophaga atypica</name>
    <dbReference type="NCBI Taxonomy" id="249409"/>
    <lineage>
        <taxon>Bacteria</taxon>
        <taxon>Pseudomonadati</taxon>
        <taxon>Pseudomonadota</taxon>
        <taxon>Betaproteobacteria</taxon>
        <taxon>Burkholderiales</taxon>
        <taxon>Comamonadaceae</taxon>
        <taxon>Hydrogenophaga</taxon>
    </lineage>
</organism>
<sequence>MNEVQEQSSQVLFVHLMHVLKKYTDVCVLMALLSDQADLKEVKTTAGEIALHKMHMKVPRLAVQRSFDRLSDLGLIDIRVHANTRTHVTVNRDAVLAFLRQPLPSRLPGLSAREFPFLEAWAADRAMAESLSPADESSAQVLQ</sequence>
<reference evidence="2" key="1">
    <citation type="journal article" date="2019" name="Int. J. Syst. Evol. Microbiol.">
        <title>The Global Catalogue of Microorganisms (GCM) 10K type strain sequencing project: providing services to taxonomists for standard genome sequencing and annotation.</title>
        <authorList>
            <consortium name="The Broad Institute Genomics Platform"/>
            <consortium name="The Broad Institute Genome Sequencing Center for Infectious Disease"/>
            <person name="Wu L."/>
            <person name="Ma J."/>
        </authorList>
    </citation>
    <scope>NUCLEOTIDE SEQUENCE [LARGE SCALE GENOMIC DNA]</scope>
    <source>
        <strain evidence="2">CGMCC 1.12371</strain>
    </source>
</reference>
<dbReference type="EMBL" id="JBHTCA010000035">
    <property type="protein sequence ID" value="MFC7411530.1"/>
    <property type="molecule type" value="Genomic_DNA"/>
</dbReference>
<evidence type="ECO:0008006" key="3">
    <source>
        <dbReference type="Google" id="ProtNLM"/>
    </source>
</evidence>
<keyword evidence="2" id="KW-1185">Reference proteome</keyword>
<comment type="caution">
    <text evidence="1">The sequence shown here is derived from an EMBL/GenBank/DDBJ whole genome shotgun (WGS) entry which is preliminary data.</text>
</comment>
<evidence type="ECO:0000313" key="2">
    <source>
        <dbReference type="Proteomes" id="UP001596501"/>
    </source>
</evidence>
<accession>A0ABW2QQ82</accession>